<organism evidence="4 5">
    <name type="scientific">Candidatus Nesterenkonia stercoripullorum</name>
    <dbReference type="NCBI Taxonomy" id="2838701"/>
    <lineage>
        <taxon>Bacteria</taxon>
        <taxon>Bacillati</taxon>
        <taxon>Actinomycetota</taxon>
        <taxon>Actinomycetes</taxon>
        <taxon>Micrococcales</taxon>
        <taxon>Micrococcaceae</taxon>
        <taxon>Nesterenkonia</taxon>
    </lineage>
</organism>
<evidence type="ECO:0000256" key="1">
    <source>
        <dbReference type="ARBA" id="ARBA00008791"/>
    </source>
</evidence>
<dbReference type="PANTHER" id="PTHR46268:SF6">
    <property type="entry name" value="UNIVERSAL STRESS PROTEIN UP12"/>
    <property type="match status" value="1"/>
</dbReference>
<evidence type="ECO:0000313" key="4">
    <source>
        <dbReference type="EMBL" id="HIX00525.1"/>
    </source>
</evidence>
<reference evidence="4" key="2">
    <citation type="submission" date="2021-04" db="EMBL/GenBank/DDBJ databases">
        <authorList>
            <person name="Gilroy R."/>
        </authorList>
    </citation>
    <scope>NUCLEOTIDE SEQUENCE</scope>
    <source>
        <strain evidence="4">ChiHejej3B27-3195</strain>
    </source>
</reference>
<proteinExistence type="inferred from homology"/>
<dbReference type="Pfam" id="PF00582">
    <property type="entry name" value="Usp"/>
    <property type="match status" value="2"/>
</dbReference>
<feature type="region of interest" description="Disordered" evidence="2">
    <location>
        <begin position="312"/>
        <end position="336"/>
    </location>
</feature>
<evidence type="ECO:0000313" key="5">
    <source>
        <dbReference type="Proteomes" id="UP000824151"/>
    </source>
</evidence>
<reference evidence="4" key="1">
    <citation type="journal article" date="2021" name="PeerJ">
        <title>Extensive microbial diversity within the chicken gut microbiome revealed by metagenomics and culture.</title>
        <authorList>
            <person name="Gilroy R."/>
            <person name="Ravi A."/>
            <person name="Getino M."/>
            <person name="Pursley I."/>
            <person name="Horton D.L."/>
            <person name="Alikhan N.F."/>
            <person name="Baker D."/>
            <person name="Gharbi K."/>
            <person name="Hall N."/>
            <person name="Watson M."/>
            <person name="Adriaenssens E.M."/>
            <person name="Foster-Nyarko E."/>
            <person name="Jarju S."/>
            <person name="Secka A."/>
            <person name="Antonio M."/>
            <person name="Oren A."/>
            <person name="Chaudhuri R.R."/>
            <person name="La Ragione R."/>
            <person name="Hildebrand F."/>
            <person name="Pallen M.J."/>
        </authorList>
    </citation>
    <scope>NUCLEOTIDE SEQUENCE</scope>
    <source>
        <strain evidence="4">ChiHejej3B27-3195</strain>
    </source>
</reference>
<dbReference type="PANTHER" id="PTHR46268">
    <property type="entry name" value="STRESS RESPONSE PROTEIN NHAX"/>
    <property type="match status" value="1"/>
</dbReference>
<evidence type="ECO:0000256" key="2">
    <source>
        <dbReference type="SAM" id="MobiDB-lite"/>
    </source>
</evidence>
<comment type="similarity">
    <text evidence="1">Belongs to the universal stress protein A family.</text>
</comment>
<accession>A0A9D1UUA4</accession>
<dbReference type="EMBL" id="DXGD01000380">
    <property type="protein sequence ID" value="HIX00525.1"/>
    <property type="molecule type" value="Genomic_DNA"/>
</dbReference>
<protein>
    <submittedName>
        <fullName evidence="4">Universal stress protein</fullName>
    </submittedName>
</protein>
<dbReference type="InterPro" id="IPR014729">
    <property type="entry name" value="Rossmann-like_a/b/a_fold"/>
</dbReference>
<dbReference type="PRINTS" id="PR01438">
    <property type="entry name" value="UNVRSLSTRESS"/>
</dbReference>
<feature type="domain" description="UspA" evidence="3">
    <location>
        <begin position="176"/>
        <end position="312"/>
    </location>
</feature>
<name>A0A9D1UUA4_9MICC</name>
<dbReference type="AlphaFoldDB" id="A0A9D1UUA4"/>
<evidence type="ECO:0000259" key="3">
    <source>
        <dbReference type="Pfam" id="PF00582"/>
    </source>
</evidence>
<dbReference type="InterPro" id="IPR006015">
    <property type="entry name" value="Universal_stress_UspA"/>
</dbReference>
<comment type="caution">
    <text evidence="4">The sequence shown here is derived from an EMBL/GenBank/DDBJ whole genome shotgun (WGS) entry which is preliminary data.</text>
</comment>
<sequence length="336" mass="35613">MTTGSNGISQSSFDDSDEELGVVVGIDGSASSHGALLLAAAEATFRGLTLTLLSTYSLSPWSDTALKAGHGMASESFLRQQSSDELHHAQDKYLSDHKGRIHHVVRFGDPTTVLVELSAHADLLVVGARGRGGFVGRLAGSVAIALPRYSECPVMIVPEHVAADVAVDHQPDFSSPVVVGVDGSERSLSALLLGAESATLRKVPLALVRVLPPVQRLVPWGPGSEHHEALVQQLNTELEGDRAWAVSHYPEVDIRVEGVSEGATVDQLTRHSEYAQVLYLGSKGRGGFAGWLLGSTADGMVQQARGPITVVPHWPDGRLAGRRDFPGGSNLHPAEE</sequence>
<feature type="compositionally biased region" description="Basic and acidic residues" evidence="2">
    <location>
        <begin position="315"/>
        <end position="325"/>
    </location>
</feature>
<dbReference type="InterPro" id="IPR006016">
    <property type="entry name" value="UspA"/>
</dbReference>
<gene>
    <name evidence="4" type="ORF">H9871_10330</name>
</gene>
<dbReference type="Proteomes" id="UP000824151">
    <property type="component" value="Unassembled WGS sequence"/>
</dbReference>
<dbReference type="Gene3D" id="3.40.50.620">
    <property type="entry name" value="HUPs"/>
    <property type="match status" value="2"/>
</dbReference>
<dbReference type="SUPFAM" id="SSF52402">
    <property type="entry name" value="Adenine nucleotide alpha hydrolases-like"/>
    <property type="match status" value="2"/>
</dbReference>
<feature type="domain" description="UspA" evidence="3">
    <location>
        <begin position="22"/>
        <end position="158"/>
    </location>
</feature>